<accession>A0A0C9YG31</accession>
<proteinExistence type="predicted"/>
<dbReference type="OrthoDB" id="2672598at2759"/>
<dbReference type="HOGENOM" id="CLU_028047_1_1_1"/>
<evidence type="ECO:0000313" key="2">
    <source>
        <dbReference type="EMBL" id="KIK15521.1"/>
    </source>
</evidence>
<dbReference type="AlphaFoldDB" id="A0A0C9YG31"/>
<sequence length="426" mass="46555">MRYRTILNTTICSAVDISSDCTKFVAASYDTATAGNIRLFGITSGRRLLPPVSHSRIHGVKFSPDGSRFATASYDCGVRIYSTHDGKILFDSGAQGSTKSSTSLAWSSDSQQLFAASKGKITCFNISDSSSSKWSIHETQSEASIACNGRFIACSAGSSVSLWNCVSHEQIGSIIIHTAGNNCTALSPTGGYLACGVGKNITIHDLRDVLPSQYFDRGRSTHPHNATISTRPHNAAVSTRPHNATVNTRPHYTTLLASQLPLIQGDTTDTEMLLSKKIGSTPRPSHYLLAYRAMVRARLKYVALAIEDSEEVDVPFRYPSHMLTYKRLKSLRVQSSPIGYIAMAVALLGEGDREGALRTFDFAFHDCELDDIRIILLLKSILVFESGNREDAITRVELLSTRAKDDDDEDAIYLYTQARALRGADP</sequence>
<dbReference type="InterPro" id="IPR015943">
    <property type="entry name" value="WD40/YVTN_repeat-like_dom_sf"/>
</dbReference>
<evidence type="ECO:0000256" key="1">
    <source>
        <dbReference type="SAM" id="MobiDB-lite"/>
    </source>
</evidence>
<dbReference type="EMBL" id="KN833888">
    <property type="protein sequence ID" value="KIK15521.1"/>
    <property type="molecule type" value="Genomic_DNA"/>
</dbReference>
<gene>
    <name evidence="2" type="ORF">PISMIDRAFT_16481</name>
</gene>
<dbReference type="Gene3D" id="2.130.10.10">
    <property type="entry name" value="YVTN repeat-like/Quinoprotein amine dehydrogenase"/>
    <property type="match status" value="2"/>
</dbReference>
<reference evidence="2 3" key="1">
    <citation type="submission" date="2014-04" db="EMBL/GenBank/DDBJ databases">
        <authorList>
            <consortium name="DOE Joint Genome Institute"/>
            <person name="Kuo A."/>
            <person name="Kohler A."/>
            <person name="Costa M.D."/>
            <person name="Nagy L.G."/>
            <person name="Floudas D."/>
            <person name="Copeland A."/>
            <person name="Barry K.W."/>
            <person name="Cichocki N."/>
            <person name="Veneault-Fourrey C."/>
            <person name="LaButti K."/>
            <person name="Lindquist E.A."/>
            <person name="Lipzen A."/>
            <person name="Lundell T."/>
            <person name="Morin E."/>
            <person name="Murat C."/>
            <person name="Sun H."/>
            <person name="Tunlid A."/>
            <person name="Henrissat B."/>
            <person name="Grigoriev I.V."/>
            <person name="Hibbett D.S."/>
            <person name="Martin F."/>
            <person name="Nordberg H.P."/>
            <person name="Cantor M.N."/>
            <person name="Hua S.X."/>
        </authorList>
    </citation>
    <scope>NUCLEOTIDE SEQUENCE [LARGE SCALE GENOMIC DNA]</scope>
    <source>
        <strain evidence="2 3">441</strain>
    </source>
</reference>
<reference evidence="3" key="2">
    <citation type="submission" date="2015-01" db="EMBL/GenBank/DDBJ databases">
        <title>Evolutionary Origins and Diversification of the Mycorrhizal Mutualists.</title>
        <authorList>
            <consortium name="DOE Joint Genome Institute"/>
            <consortium name="Mycorrhizal Genomics Consortium"/>
            <person name="Kohler A."/>
            <person name="Kuo A."/>
            <person name="Nagy L.G."/>
            <person name="Floudas D."/>
            <person name="Copeland A."/>
            <person name="Barry K.W."/>
            <person name="Cichocki N."/>
            <person name="Veneault-Fourrey C."/>
            <person name="LaButti K."/>
            <person name="Lindquist E.A."/>
            <person name="Lipzen A."/>
            <person name="Lundell T."/>
            <person name="Morin E."/>
            <person name="Murat C."/>
            <person name="Riley R."/>
            <person name="Ohm R."/>
            <person name="Sun H."/>
            <person name="Tunlid A."/>
            <person name="Henrissat B."/>
            <person name="Grigoriev I.V."/>
            <person name="Hibbett D.S."/>
            <person name="Martin F."/>
        </authorList>
    </citation>
    <scope>NUCLEOTIDE SEQUENCE [LARGE SCALE GENOMIC DNA]</scope>
    <source>
        <strain evidence="3">441</strain>
    </source>
</reference>
<dbReference type="Proteomes" id="UP000054018">
    <property type="component" value="Unassembled WGS sequence"/>
</dbReference>
<feature type="region of interest" description="Disordered" evidence="1">
    <location>
        <begin position="223"/>
        <end position="243"/>
    </location>
</feature>
<name>A0A0C9YG31_9AGAM</name>
<protein>
    <submittedName>
        <fullName evidence="2">Uncharacterized protein</fullName>
    </submittedName>
</protein>
<dbReference type="InterPro" id="IPR036322">
    <property type="entry name" value="WD40_repeat_dom_sf"/>
</dbReference>
<dbReference type="InterPro" id="IPR001680">
    <property type="entry name" value="WD40_rpt"/>
</dbReference>
<dbReference type="SUPFAM" id="SSF50978">
    <property type="entry name" value="WD40 repeat-like"/>
    <property type="match status" value="1"/>
</dbReference>
<dbReference type="SMART" id="SM00320">
    <property type="entry name" value="WD40"/>
    <property type="match status" value="4"/>
</dbReference>
<evidence type="ECO:0000313" key="3">
    <source>
        <dbReference type="Proteomes" id="UP000054018"/>
    </source>
</evidence>
<dbReference type="Pfam" id="PF00400">
    <property type="entry name" value="WD40"/>
    <property type="match status" value="1"/>
</dbReference>
<keyword evidence="3" id="KW-1185">Reference proteome</keyword>
<dbReference type="PANTHER" id="PTHR19879">
    <property type="entry name" value="TRANSCRIPTION INITIATION FACTOR TFIID"/>
    <property type="match status" value="1"/>
</dbReference>
<dbReference type="PANTHER" id="PTHR19879:SF9">
    <property type="entry name" value="TRANSCRIPTION INITIATION FACTOR TFIID SUBUNIT 5"/>
    <property type="match status" value="1"/>
</dbReference>
<organism evidence="2 3">
    <name type="scientific">Pisolithus microcarpus 441</name>
    <dbReference type="NCBI Taxonomy" id="765257"/>
    <lineage>
        <taxon>Eukaryota</taxon>
        <taxon>Fungi</taxon>
        <taxon>Dikarya</taxon>
        <taxon>Basidiomycota</taxon>
        <taxon>Agaricomycotina</taxon>
        <taxon>Agaricomycetes</taxon>
        <taxon>Agaricomycetidae</taxon>
        <taxon>Boletales</taxon>
        <taxon>Sclerodermatineae</taxon>
        <taxon>Pisolithaceae</taxon>
        <taxon>Pisolithus</taxon>
    </lineage>
</organism>